<organism evidence="3">
    <name type="scientific">Notodromas monacha</name>
    <dbReference type="NCBI Taxonomy" id="399045"/>
    <lineage>
        <taxon>Eukaryota</taxon>
        <taxon>Metazoa</taxon>
        <taxon>Ecdysozoa</taxon>
        <taxon>Arthropoda</taxon>
        <taxon>Crustacea</taxon>
        <taxon>Oligostraca</taxon>
        <taxon>Ostracoda</taxon>
        <taxon>Podocopa</taxon>
        <taxon>Podocopida</taxon>
        <taxon>Cypridocopina</taxon>
        <taxon>Cypridoidea</taxon>
        <taxon>Cyprididae</taxon>
        <taxon>Notodromas</taxon>
    </lineage>
</organism>
<sequence>MINLSFRTLFCLLIITFFRLASTETSISQNMTERVEVEMSPSPRENTGGGDHLNVTTTEAAQFLKLVKRLAPRNPRCNTACQSKDDCPLHLGCNACCLRRRYSGKGTMPIGYCRRPTRSTDKYEIEILPQEVEEEEGDDWNYTPFDASSFLTLVKRSPNARKCGSSCMSNRDCPMFRRCRSCCIRQRNKSRPPPSVGICTTIFRGCIKPPRR</sequence>
<protein>
    <recommendedName>
        <fullName evidence="5">WAP domain-containing protein</fullName>
    </recommendedName>
</protein>
<dbReference type="EMBL" id="CAJPEX010008051">
    <property type="protein sequence ID" value="CAG0924553.1"/>
    <property type="molecule type" value="Genomic_DNA"/>
</dbReference>
<keyword evidence="2" id="KW-0732">Signal</keyword>
<feature type="region of interest" description="Disordered" evidence="1">
    <location>
        <begin position="31"/>
        <end position="53"/>
    </location>
</feature>
<dbReference type="EMBL" id="OA890088">
    <property type="protein sequence ID" value="CAD7284401.1"/>
    <property type="molecule type" value="Genomic_DNA"/>
</dbReference>
<keyword evidence="4" id="KW-1185">Reference proteome</keyword>
<evidence type="ECO:0000256" key="1">
    <source>
        <dbReference type="SAM" id="MobiDB-lite"/>
    </source>
</evidence>
<feature type="chain" id="PRO_5036403341" description="WAP domain-containing protein" evidence="2">
    <location>
        <begin position="24"/>
        <end position="212"/>
    </location>
</feature>
<evidence type="ECO:0008006" key="5">
    <source>
        <dbReference type="Google" id="ProtNLM"/>
    </source>
</evidence>
<evidence type="ECO:0000256" key="2">
    <source>
        <dbReference type="SAM" id="SignalP"/>
    </source>
</evidence>
<gene>
    <name evidence="3" type="ORF">NMOB1V02_LOCUS12008</name>
</gene>
<name>A0A7R9GJ30_9CRUS</name>
<reference evidence="3" key="1">
    <citation type="submission" date="2020-11" db="EMBL/GenBank/DDBJ databases">
        <authorList>
            <person name="Tran Van P."/>
        </authorList>
    </citation>
    <scope>NUCLEOTIDE SEQUENCE</scope>
</reference>
<feature type="signal peptide" evidence="2">
    <location>
        <begin position="1"/>
        <end position="23"/>
    </location>
</feature>
<dbReference type="AlphaFoldDB" id="A0A7R9GJ30"/>
<accession>A0A7R9GJ30</accession>
<proteinExistence type="predicted"/>
<evidence type="ECO:0000313" key="4">
    <source>
        <dbReference type="Proteomes" id="UP000678499"/>
    </source>
</evidence>
<evidence type="ECO:0000313" key="3">
    <source>
        <dbReference type="EMBL" id="CAD7284401.1"/>
    </source>
</evidence>
<dbReference type="Proteomes" id="UP000678499">
    <property type="component" value="Unassembled WGS sequence"/>
</dbReference>